<protein>
    <recommendedName>
        <fullName evidence="1">RING-type domain-containing protein</fullName>
    </recommendedName>
</protein>
<reference evidence="2" key="1">
    <citation type="journal article" date="2020" name="Nature">
        <title>Giant virus diversity and host interactions through global metagenomics.</title>
        <authorList>
            <person name="Schulz F."/>
            <person name="Roux S."/>
            <person name="Paez-Espino D."/>
            <person name="Jungbluth S."/>
            <person name="Walsh D.A."/>
            <person name="Denef V.J."/>
            <person name="McMahon K.D."/>
            <person name="Konstantinidis K.T."/>
            <person name="Eloe-Fadrosh E.A."/>
            <person name="Kyrpides N.C."/>
            <person name="Woyke T."/>
        </authorList>
    </citation>
    <scope>NUCLEOTIDE SEQUENCE</scope>
    <source>
        <strain evidence="2">GVMAG-M-3300026093-6</strain>
    </source>
</reference>
<sequence length="278" mass="31071">MDASDKDGDEAKFDSFNAKLMKDINDDVKIHISNKTIILKDIPDYWAKLHEIDMAEDCPDEGIYIEGMPNINGLIISLMLTCAISKDSGLDKQLSSTILAMFQKPTISEIYDEYVQLFNTFIDKISGEQDKVKEAVLGLGDTLKKAAEAIDTRITIQNNRIAATEFVKIFLKKYDINNPGYSTSCCITLDDFVHGESIFTLPCGHSFSMKALPGVLSSSSSFNECPICRDDPLKNKTFWEGIDNIKTVLLDYENSDEMKLLNRCKEQATKTASKCLGE</sequence>
<dbReference type="SUPFAM" id="SSF57850">
    <property type="entry name" value="RING/U-box"/>
    <property type="match status" value="1"/>
</dbReference>
<dbReference type="EMBL" id="MN740373">
    <property type="protein sequence ID" value="QHU03247.1"/>
    <property type="molecule type" value="Genomic_DNA"/>
</dbReference>
<feature type="domain" description="RING-type" evidence="1">
    <location>
        <begin position="184"/>
        <end position="229"/>
    </location>
</feature>
<dbReference type="Gene3D" id="3.30.40.10">
    <property type="entry name" value="Zinc/RING finger domain, C3HC4 (zinc finger)"/>
    <property type="match status" value="1"/>
</dbReference>
<dbReference type="Pfam" id="PF13639">
    <property type="entry name" value="zf-RING_2"/>
    <property type="match status" value="1"/>
</dbReference>
<evidence type="ECO:0000313" key="2">
    <source>
        <dbReference type="EMBL" id="QHU03247.1"/>
    </source>
</evidence>
<proteinExistence type="predicted"/>
<dbReference type="AlphaFoldDB" id="A0A6C0JFK6"/>
<organism evidence="2">
    <name type="scientific">viral metagenome</name>
    <dbReference type="NCBI Taxonomy" id="1070528"/>
    <lineage>
        <taxon>unclassified sequences</taxon>
        <taxon>metagenomes</taxon>
        <taxon>organismal metagenomes</taxon>
    </lineage>
</organism>
<dbReference type="InterPro" id="IPR001841">
    <property type="entry name" value="Znf_RING"/>
</dbReference>
<evidence type="ECO:0000259" key="1">
    <source>
        <dbReference type="Pfam" id="PF13639"/>
    </source>
</evidence>
<name>A0A6C0JFK6_9ZZZZ</name>
<dbReference type="InterPro" id="IPR013083">
    <property type="entry name" value="Znf_RING/FYVE/PHD"/>
</dbReference>
<accession>A0A6C0JFK6</accession>